<evidence type="ECO:0000313" key="1">
    <source>
        <dbReference type="EMBL" id="RGT93007.1"/>
    </source>
</evidence>
<dbReference type="EMBL" id="QRXJ01000001">
    <property type="protein sequence ID" value="RGT93007.1"/>
    <property type="molecule type" value="Genomic_DNA"/>
</dbReference>
<proteinExistence type="predicted"/>
<organism evidence="1 2">
    <name type="scientific">Coprococcus comes</name>
    <dbReference type="NCBI Taxonomy" id="410072"/>
    <lineage>
        <taxon>Bacteria</taxon>
        <taxon>Bacillati</taxon>
        <taxon>Bacillota</taxon>
        <taxon>Clostridia</taxon>
        <taxon>Lachnospirales</taxon>
        <taxon>Lachnospiraceae</taxon>
        <taxon>Coprococcus</taxon>
    </lineage>
</organism>
<reference evidence="1 2" key="1">
    <citation type="submission" date="2018-08" db="EMBL/GenBank/DDBJ databases">
        <title>A genome reference for cultivated species of the human gut microbiota.</title>
        <authorList>
            <person name="Zou Y."/>
            <person name="Xue W."/>
            <person name="Luo G."/>
        </authorList>
    </citation>
    <scope>NUCLEOTIDE SEQUENCE [LARGE SCALE GENOMIC DNA]</scope>
    <source>
        <strain evidence="1 2">AF18-12LB</strain>
    </source>
</reference>
<dbReference type="Proteomes" id="UP000283360">
    <property type="component" value="Unassembled WGS sequence"/>
</dbReference>
<protein>
    <submittedName>
        <fullName evidence="1">Uncharacterized protein</fullName>
    </submittedName>
</protein>
<dbReference type="RefSeq" id="WP_117834215.1">
    <property type="nucleotide sequence ID" value="NZ_JADNLX010000001.1"/>
</dbReference>
<gene>
    <name evidence="1" type="ORF">DWX03_01315</name>
</gene>
<keyword evidence="2" id="KW-1185">Reference proteome</keyword>
<name>A0A412QQ07_9FIRM</name>
<comment type="caution">
    <text evidence="1">The sequence shown here is derived from an EMBL/GenBank/DDBJ whole genome shotgun (WGS) entry which is preliminary data.</text>
</comment>
<accession>A0A412QQ07</accession>
<evidence type="ECO:0000313" key="2">
    <source>
        <dbReference type="Proteomes" id="UP000283360"/>
    </source>
</evidence>
<sequence length="310" mass="36705">MKEKDICTIQLDDELKKIYLCISELQNERNFDDLTKKIFDYIILNLHKESDVSKILNEASSWTKYKSKSLEGEFPSHISIHIEAINKVRAIFKSFFPENKIIQIPWMIKCCAKVYALKLISLSLPISMSLETFVDMCNNYEEEFSKDKNREEDKGLDEEAKKLADVFMGSCPHENKENSCFYIKLNKYIDEKGYYRFQQNNNVVAKVDARKPYLNPKNKILNQKWHVLIALLAFYDITSFEEECKECDVMRKWNVGKIREIQIKKSEKEITLIETKIFGKKEDNRRFHRCCPSKLMNKWILAAIENQYLK</sequence>
<dbReference type="AlphaFoldDB" id="A0A412QQ07"/>